<evidence type="ECO:0000256" key="1">
    <source>
        <dbReference type="SAM" id="Phobius"/>
    </source>
</evidence>
<organism evidence="2 3">
    <name type="scientific">Methanolobus tindarius DSM 2278</name>
    <dbReference type="NCBI Taxonomy" id="1090322"/>
    <lineage>
        <taxon>Archaea</taxon>
        <taxon>Methanobacteriati</taxon>
        <taxon>Methanobacteriota</taxon>
        <taxon>Stenosarchaea group</taxon>
        <taxon>Methanomicrobia</taxon>
        <taxon>Methanosarcinales</taxon>
        <taxon>Methanosarcinaceae</taxon>
        <taxon>Methanolobus</taxon>
    </lineage>
</organism>
<keyword evidence="1" id="KW-0472">Membrane</keyword>
<accession>W9DR98</accession>
<keyword evidence="3" id="KW-1185">Reference proteome</keyword>
<reference evidence="2 3" key="1">
    <citation type="submission" date="2013-08" db="EMBL/GenBank/DDBJ databases">
        <authorList>
            <consortium name="DOE Joint Genome Institute"/>
            <person name="Eisen J."/>
            <person name="Huntemann M."/>
            <person name="Han J."/>
            <person name="Chen A."/>
            <person name="Kyrpides N."/>
            <person name="Mavromatis K."/>
            <person name="Markowitz V."/>
            <person name="Palaniappan K."/>
            <person name="Ivanova N."/>
            <person name="Schaumberg A."/>
            <person name="Pati A."/>
            <person name="Liolios K."/>
            <person name="Nordberg H.P."/>
            <person name="Cantor M.N."/>
            <person name="Hua S.X."/>
            <person name="Woyke T."/>
        </authorList>
    </citation>
    <scope>NUCLEOTIDE SEQUENCE [LARGE SCALE GENOMIC DNA]</scope>
    <source>
        <strain evidence="2 3">DSM 2278</strain>
    </source>
</reference>
<proteinExistence type="predicted"/>
<gene>
    <name evidence="2" type="ORF">MettiDRAFT_1651</name>
</gene>
<evidence type="ECO:0000313" key="3">
    <source>
        <dbReference type="Proteomes" id="UP000019483"/>
    </source>
</evidence>
<dbReference type="AlphaFoldDB" id="W9DR98"/>
<dbReference type="OrthoDB" id="141174at2157"/>
<protein>
    <submittedName>
        <fullName evidence="2">Uncharacterized protein</fullName>
    </submittedName>
</protein>
<dbReference type="RefSeq" id="WP_023845334.1">
    <property type="nucleotide sequence ID" value="NZ_AZAJ01000001.1"/>
</dbReference>
<dbReference type="Proteomes" id="UP000019483">
    <property type="component" value="Unassembled WGS sequence"/>
</dbReference>
<comment type="caution">
    <text evidence="2">The sequence shown here is derived from an EMBL/GenBank/DDBJ whole genome shotgun (WGS) entry which is preliminary data.</text>
</comment>
<name>W9DR98_METTI</name>
<dbReference type="EMBL" id="AZAJ01000001">
    <property type="protein sequence ID" value="ETA68198.1"/>
    <property type="molecule type" value="Genomic_DNA"/>
</dbReference>
<sequence length="139" mass="16406">MKQDKITKVIIVLCFLLVITLSFFPTIEPFYTITNTDQYAHEFSTSISSENGEYSWQRYYDLSPGETIEVRKPLSLVIRWINPFRETDIFYSSSDYEYYISSEGKKVYISVQPAISTCFFFELKNESGEYEIEMGRTHY</sequence>
<evidence type="ECO:0000313" key="2">
    <source>
        <dbReference type="EMBL" id="ETA68198.1"/>
    </source>
</evidence>
<feature type="transmembrane region" description="Helical" evidence="1">
    <location>
        <begin position="9"/>
        <end position="27"/>
    </location>
</feature>
<keyword evidence="1" id="KW-0812">Transmembrane</keyword>
<keyword evidence="1" id="KW-1133">Transmembrane helix</keyword>